<evidence type="ECO:0000313" key="8">
    <source>
        <dbReference type="Proteomes" id="UP000185911"/>
    </source>
</evidence>
<dbReference type="GO" id="GO:0004519">
    <property type="term" value="F:endonuclease activity"/>
    <property type="evidence" value="ECO:0007669"/>
    <property type="project" value="UniProtKB-KW"/>
</dbReference>
<name>A0A1Q8YES8_9BURK</name>
<dbReference type="Gene3D" id="3.100.10.20">
    <property type="entry name" value="CRISPR-associated endonuclease Cas1, N-terminal domain"/>
    <property type="match status" value="1"/>
</dbReference>
<keyword evidence="3" id="KW-0255">Endonuclease</keyword>
<dbReference type="Pfam" id="PF01867">
    <property type="entry name" value="Cas_Cas1"/>
    <property type="match status" value="1"/>
</dbReference>
<dbReference type="GO" id="GO:0043571">
    <property type="term" value="P:maintenance of CRISPR repeat elements"/>
    <property type="evidence" value="ECO:0007669"/>
    <property type="project" value="InterPro"/>
</dbReference>
<comment type="caution">
    <text evidence="7">The sequence shown here is derived from an EMBL/GenBank/DDBJ whole genome shotgun (WGS) entry which is preliminary data.</text>
</comment>
<accession>A0A1Q8YES8</accession>
<gene>
    <name evidence="7" type="ORF">BLL52_2762</name>
</gene>
<keyword evidence="6" id="KW-0051">Antiviral defense</keyword>
<evidence type="ECO:0000256" key="6">
    <source>
        <dbReference type="ARBA" id="ARBA00023118"/>
    </source>
</evidence>
<proteinExistence type="predicted"/>
<evidence type="ECO:0000256" key="3">
    <source>
        <dbReference type="ARBA" id="ARBA00022759"/>
    </source>
</evidence>
<evidence type="ECO:0000256" key="2">
    <source>
        <dbReference type="ARBA" id="ARBA00022723"/>
    </source>
</evidence>
<dbReference type="GO" id="GO:0051607">
    <property type="term" value="P:defense response to virus"/>
    <property type="evidence" value="ECO:0007669"/>
    <property type="project" value="UniProtKB-KW"/>
</dbReference>
<dbReference type="Proteomes" id="UP000185911">
    <property type="component" value="Unassembled WGS sequence"/>
</dbReference>
<evidence type="ECO:0000256" key="1">
    <source>
        <dbReference type="ARBA" id="ARBA00022722"/>
    </source>
</evidence>
<dbReference type="InterPro" id="IPR042211">
    <property type="entry name" value="CRISPR-assoc_Cas1_N"/>
</dbReference>
<dbReference type="STRING" id="81479.RA876_07890"/>
<organism evidence="7 8">
    <name type="scientific">Rhodoferax antarcticus ANT.BR</name>
    <dbReference type="NCBI Taxonomy" id="1111071"/>
    <lineage>
        <taxon>Bacteria</taxon>
        <taxon>Pseudomonadati</taxon>
        <taxon>Pseudomonadota</taxon>
        <taxon>Betaproteobacteria</taxon>
        <taxon>Burkholderiales</taxon>
        <taxon>Comamonadaceae</taxon>
        <taxon>Rhodoferax</taxon>
    </lineage>
</organism>
<dbReference type="AlphaFoldDB" id="A0A1Q8YES8"/>
<keyword evidence="5" id="KW-0460">Magnesium</keyword>
<keyword evidence="4" id="KW-0378">Hydrolase</keyword>
<dbReference type="GO" id="GO:0003676">
    <property type="term" value="F:nucleic acid binding"/>
    <property type="evidence" value="ECO:0007669"/>
    <property type="project" value="InterPro"/>
</dbReference>
<dbReference type="GO" id="GO:0046872">
    <property type="term" value="F:metal ion binding"/>
    <property type="evidence" value="ECO:0007669"/>
    <property type="project" value="UniProtKB-KW"/>
</dbReference>
<dbReference type="InterPro" id="IPR002729">
    <property type="entry name" value="CRISPR-assoc_Cas1"/>
</dbReference>
<keyword evidence="2" id="KW-0479">Metal-binding</keyword>
<evidence type="ECO:0000256" key="4">
    <source>
        <dbReference type="ARBA" id="ARBA00022801"/>
    </source>
</evidence>
<keyword evidence="1" id="KW-0540">Nuclease</keyword>
<reference evidence="7 8" key="1">
    <citation type="submission" date="2017-01" db="EMBL/GenBank/DDBJ databases">
        <title>Genome sequence of Rhodoferax antarcticus ANT.BR, a psychrophilic purple nonsulfur bacterium from an Antarctic microbial mat.</title>
        <authorList>
            <person name="Baker J."/>
            <person name="Riester C."/>
            <person name="Skinner B."/>
            <person name="Newell A."/>
            <person name="Swingley W."/>
            <person name="Madigan M."/>
            <person name="Jung D."/>
            <person name="Asao M."/>
            <person name="Chen M."/>
            <person name="Loughlin P."/>
            <person name="Pan H."/>
            <person name="Lin S."/>
            <person name="Li N."/>
            <person name="Shaw J."/>
            <person name="Prado M."/>
            <person name="Sherman C."/>
            <person name="Li X."/>
            <person name="Tang J."/>
            <person name="Blankenship R."/>
            <person name="Zhao T."/>
            <person name="Touchman J."/>
            <person name="Sattley M."/>
        </authorList>
    </citation>
    <scope>NUCLEOTIDE SEQUENCE [LARGE SCALE GENOMIC DNA]</scope>
    <source>
        <strain evidence="7 8">ANT.BR</strain>
    </source>
</reference>
<dbReference type="EMBL" id="MSYM01000013">
    <property type="protein sequence ID" value="OLP06526.1"/>
    <property type="molecule type" value="Genomic_DNA"/>
</dbReference>
<dbReference type="RefSeq" id="WP_075586946.1">
    <property type="nucleotide sequence ID" value="NZ_MSYM01000013.1"/>
</dbReference>
<sequence length="261" mass="28870">MKTAVSTRAIKPGPGARCLYLGSREHKRVSCTAEALVVTNASAQTLRYPVARVARVVSSADVVDWSGPALALCMRAGIGITWLDSRGQAVGSIYPQTRSTASLATVLELWSEREDGPERYQNWLKRCRMDILVRWRESQLDSVSPQQWESTKREWVYNQTFAVHLPTTLRSLCLAYVASQLASYGLTPQLWGPRIENIDLDEDLCELLWAEMNLATGALADNAAGAAAVTALFERWTARNASALTVHLACLHRTALKAMHQ</sequence>
<protein>
    <submittedName>
        <fullName evidence="7">Uncharacterized protein</fullName>
    </submittedName>
</protein>
<evidence type="ECO:0000313" key="7">
    <source>
        <dbReference type="EMBL" id="OLP06526.1"/>
    </source>
</evidence>
<keyword evidence="8" id="KW-1185">Reference proteome</keyword>
<dbReference type="GO" id="GO:0016787">
    <property type="term" value="F:hydrolase activity"/>
    <property type="evidence" value="ECO:0007669"/>
    <property type="project" value="UniProtKB-KW"/>
</dbReference>
<evidence type="ECO:0000256" key="5">
    <source>
        <dbReference type="ARBA" id="ARBA00022842"/>
    </source>
</evidence>